<name>A0ACB5TL06_AMBMO</name>
<gene>
    <name evidence="1" type="ORF">Amon02_000878200</name>
</gene>
<accession>A0ACB5TL06</accession>
<dbReference type="Proteomes" id="UP001165064">
    <property type="component" value="Unassembled WGS sequence"/>
</dbReference>
<evidence type="ECO:0000313" key="1">
    <source>
        <dbReference type="EMBL" id="GME90815.1"/>
    </source>
</evidence>
<reference evidence="1" key="1">
    <citation type="submission" date="2023-04" db="EMBL/GenBank/DDBJ databases">
        <title>Ambrosiozyma monospora NBRC 10751.</title>
        <authorList>
            <person name="Ichikawa N."/>
            <person name="Sato H."/>
            <person name="Tonouchi N."/>
        </authorList>
    </citation>
    <scope>NUCLEOTIDE SEQUENCE</scope>
    <source>
        <strain evidence="1">NBRC 10751</strain>
    </source>
</reference>
<comment type="caution">
    <text evidence="1">The sequence shown here is derived from an EMBL/GenBank/DDBJ whole genome shotgun (WGS) entry which is preliminary data.</text>
</comment>
<proteinExistence type="predicted"/>
<dbReference type="EMBL" id="BSXS01007922">
    <property type="protein sequence ID" value="GME90815.1"/>
    <property type="molecule type" value="Genomic_DNA"/>
</dbReference>
<protein>
    <submittedName>
        <fullName evidence="1">Unnamed protein product</fullName>
    </submittedName>
</protein>
<organism evidence="1 2">
    <name type="scientific">Ambrosiozyma monospora</name>
    <name type="common">Yeast</name>
    <name type="synonym">Endomycopsis monosporus</name>
    <dbReference type="NCBI Taxonomy" id="43982"/>
    <lineage>
        <taxon>Eukaryota</taxon>
        <taxon>Fungi</taxon>
        <taxon>Dikarya</taxon>
        <taxon>Ascomycota</taxon>
        <taxon>Saccharomycotina</taxon>
        <taxon>Pichiomycetes</taxon>
        <taxon>Pichiales</taxon>
        <taxon>Pichiaceae</taxon>
        <taxon>Ambrosiozyma</taxon>
    </lineage>
</organism>
<evidence type="ECO:0000313" key="2">
    <source>
        <dbReference type="Proteomes" id="UP001165064"/>
    </source>
</evidence>
<sequence length="338" mass="38731">MRTFLVEMHITDPLINALRIHYEGLPDDLKYDEILLKSVVLGAIANLVVEFSALKKEIANRDLVTLLEDIIDNSSYDILRANALHVIKNSLYKEGNKQLIELFSEVVPLEKCFDLCDYPYPEIQEQSINILRNFSVIDCSSSTKIWTAFSAYSKEKKLKETNFFAFLLRHLNNTKAPSMIETICYIISHFAASTLDNKILVMCHEDVLLKLLEILKSKIPPNATERENYALWKVKLSIIWVVINLTWKEETVGVDNGNNNNDINQEFDEKLDLMDVDNGINPDFESFSNPKNRALKLIDLGFYDVLKNIGSICNIQDIKERSRTAIFQLVLYGSNISN</sequence>
<keyword evidence="2" id="KW-1185">Reference proteome</keyword>